<dbReference type="SUPFAM" id="SSF53448">
    <property type="entry name" value="Nucleotide-diphospho-sugar transferases"/>
    <property type="match status" value="1"/>
</dbReference>
<dbReference type="RefSeq" id="XP_031869469.1">
    <property type="nucleotide sequence ID" value="XM_032014788.1"/>
</dbReference>
<dbReference type="InterPro" id="IPR029044">
    <property type="entry name" value="Nucleotide-diphossugar_trans"/>
</dbReference>
<evidence type="ECO:0000313" key="2">
    <source>
        <dbReference type="Proteomes" id="UP000254866"/>
    </source>
</evidence>
<dbReference type="PANTHER" id="PTHR11183">
    <property type="entry name" value="GLYCOGENIN SUBFAMILY MEMBER"/>
    <property type="match status" value="1"/>
</dbReference>
<accession>A0A370TMQ4</accession>
<gene>
    <name evidence="1" type="ORF">BP5553_06165</name>
</gene>
<sequence>MEDDDAPYYCIPQARCRLCQFELEEGEVVVAGVDDQRVSSEFLFFRNTTFYDDDIFGIKFHMCCRNTCRFRGRQSPCYHSKCHDFRLYTISSKFLATTKYSFRPPTNEEYRRWDRTLRILAERLKASWAKGLPDELCQIIAGFLVRECAVITAQELADQDSTTNSIVDLSHNVYVRYVMIDDIRYIGSLRSSSPSEVKAGERLLLHAQTIGTTLNVYIGEDHLGIRQLQLSSPSNALSRSDLSTPGLWWRKLSEPCGFSKVGIRTDGLKLRDIFNNKEQNATPSARISWPIPAPTATIIDLASLQRPQKEPSGLRMSFFECNAARTSGYSVATNGVITATIHALGPNMDLTFYKGVDSFFGWSMVWIYMPIDQGEYVTEICRRYGFRHTGLDSLGLSFTTNQERTTLFGCYLPPPSSKAEYQFERIHTPPKNRLLMYPSSFRPGEDSKDGELLEKARVLYGAILNPIQVQRRDNPSDDTWVKSYTKLLAFNQTQYDRVLSLDSDATILQTMDELFLLPPCPVAMPRAYWLDQSNRASALSSQLMLVKPSTAEFERITQAINSAGKGQYDREIVNNIYKDTALIIPHRPYNLLTQAFRGVETANYLGNDKEQWNPDKGLKKAKYLHFSDWPVRKKPWREWKEEKLECDDEYTCRSNELWLQFYSDFAKRREEICGDMPEEDR</sequence>
<proteinExistence type="predicted"/>
<name>A0A370TMQ4_9HELO</name>
<dbReference type="InterPro" id="IPR050587">
    <property type="entry name" value="GNT1/Glycosyltrans_8"/>
</dbReference>
<keyword evidence="2" id="KW-1185">Reference proteome</keyword>
<dbReference type="EMBL" id="NPIC01000004">
    <property type="protein sequence ID" value="RDL36813.1"/>
    <property type="molecule type" value="Genomic_DNA"/>
</dbReference>
<comment type="caution">
    <text evidence="1">The sequence shown here is derived from an EMBL/GenBank/DDBJ whole genome shotgun (WGS) entry which is preliminary data.</text>
</comment>
<dbReference type="OrthoDB" id="5153231at2759"/>
<dbReference type="GeneID" id="43599014"/>
<evidence type="ECO:0000313" key="1">
    <source>
        <dbReference type="EMBL" id="RDL36813.1"/>
    </source>
</evidence>
<evidence type="ECO:0008006" key="3">
    <source>
        <dbReference type="Google" id="ProtNLM"/>
    </source>
</evidence>
<dbReference type="AlphaFoldDB" id="A0A370TMQ4"/>
<dbReference type="STRING" id="2656787.A0A370TMQ4"/>
<dbReference type="Proteomes" id="UP000254866">
    <property type="component" value="Unassembled WGS sequence"/>
</dbReference>
<reference evidence="1 2" key="1">
    <citation type="journal article" date="2018" name="IMA Fungus">
        <title>IMA Genome-F 9: Draft genome sequence of Annulohypoxylon stygium, Aspergillus mulundensis, Berkeleyomyces basicola (syn. Thielaviopsis basicola), Ceratocystis smalleyi, two Cercospora beticola strains, Coleophoma cylindrospora, Fusarium fracticaudum, Phialophora cf. hyalina, and Morchella septimelata.</title>
        <authorList>
            <person name="Wingfield B.D."/>
            <person name="Bills G.F."/>
            <person name="Dong Y."/>
            <person name="Huang W."/>
            <person name="Nel W.J."/>
            <person name="Swalarsk-Parry B.S."/>
            <person name="Vaghefi N."/>
            <person name="Wilken P.M."/>
            <person name="An Z."/>
            <person name="de Beer Z.W."/>
            <person name="De Vos L."/>
            <person name="Chen L."/>
            <person name="Duong T.A."/>
            <person name="Gao Y."/>
            <person name="Hammerbacher A."/>
            <person name="Kikkert J.R."/>
            <person name="Li Y."/>
            <person name="Li H."/>
            <person name="Li K."/>
            <person name="Li Q."/>
            <person name="Liu X."/>
            <person name="Ma X."/>
            <person name="Naidoo K."/>
            <person name="Pethybridge S.J."/>
            <person name="Sun J."/>
            <person name="Steenkamp E.T."/>
            <person name="van der Nest M.A."/>
            <person name="van Wyk S."/>
            <person name="Wingfield M.J."/>
            <person name="Xiong C."/>
            <person name="Yue Q."/>
            <person name="Zhang X."/>
        </authorList>
    </citation>
    <scope>NUCLEOTIDE SEQUENCE [LARGE SCALE GENOMIC DNA]</scope>
    <source>
        <strain evidence="1 2">BP 5553</strain>
    </source>
</reference>
<organism evidence="1 2">
    <name type="scientific">Venustampulla echinocandica</name>
    <dbReference type="NCBI Taxonomy" id="2656787"/>
    <lineage>
        <taxon>Eukaryota</taxon>
        <taxon>Fungi</taxon>
        <taxon>Dikarya</taxon>
        <taxon>Ascomycota</taxon>
        <taxon>Pezizomycotina</taxon>
        <taxon>Leotiomycetes</taxon>
        <taxon>Helotiales</taxon>
        <taxon>Pleuroascaceae</taxon>
        <taxon>Venustampulla</taxon>
    </lineage>
</organism>
<dbReference type="Gene3D" id="3.90.550.10">
    <property type="entry name" value="Spore Coat Polysaccharide Biosynthesis Protein SpsA, Chain A"/>
    <property type="match status" value="1"/>
</dbReference>
<protein>
    <recommendedName>
        <fullName evidence="3">Glycosyltransferase family 8 protein</fullName>
    </recommendedName>
</protein>